<evidence type="ECO:0000256" key="2">
    <source>
        <dbReference type="SAM" id="Phobius"/>
    </source>
</evidence>
<protein>
    <recommendedName>
        <fullName evidence="5">Transmembrane protein</fullName>
    </recommendedName>
</protein>
<sequence>MALTTSKTSNGSVVEVEEDRSSTFLPEHSPAILNASNHSMVVFQERGTFYNCQVLRPGEAVTMTVRQSGGYPLLPYRVHAVVGEESNLPSSRDSTTNLIKVTAVPAAFIAGCFAAAISAGMLVGPSVALAPLVSGMVVNGVVIDSTAIAAGAVMSTRAHAVSDMILKDRPDVIFNKTGRLRPGRRYLVITGGLDDGPVKIDEVKRRQFEKRYVVSVWKAPLSNKVLKKSGILVDDGKEDEAGLMDDGEGEDAELKMEAKIPDREPEAKKKKGWFNK</sequence>
<keyword evidence="2" id="KW-1133">Transmembrane helix</keyword>
<proteinExistence type="predicted"/>
<reference evidence="3 4" key="1">
    <citation type="submission" date="2024-10" db="EMBL/GenBank/DDBJ databases">
        <title>Updated reference genomes for cyclostephanoid diatoms.</title>
        <authorList>
            <person name="Roberts W.R."/>
            <person name="Alverson A.J."/>
        </authorList>
    </citation>
    <scope>NUCLEOTIDE SEQUENCE [LARGE SCALE GENOMIC DNA]</scope>
    <source>
        <strain evidence="3 4">AJA228-03</strain>
    </source>
</reference>
<evidence type="ECO:0000313" key="4">
    <source>
        <dbReference type="Proteomes" id="UP001530377"/>
    </source>
</evidence>
<gene>
    <name evidence="3" type="ORF">ACHAXA_010223</name>
</gene>
<organism evidence="3 4">
    <name type="scientific">Cyclostephanos tholiformis</name>
    <dbReference type="NCBI Taxonomy" id="382380"/>
    <lineage>
        <taxon>Eukaryota</taxon>
        <taxon>Sar</taxon>
        <taxon>Stramenopiles</taxon>
        <taxon>Ochrophyta</taxon>
        <taxon>Bacillariophyta</taxon>
        <taxon>Coscinodiscophyceae</taxon>
        <taxon>Thalassiosirophycidae</taxon>
        <taxon>Stephanodiscales</taxon>
        <taxon>Stephanodiscaceae</taxon>
        <taxon>Cyclostephanos</taxon>
    </lineage>
</organism>
<evidence type="ECO:0000313" key="3">
    <source>
        <dbReference type="EMBL" id="KAL3823463.1"/>
    </source>
</evidence>
<keyword evidence="2" id="KW-0472">Membrane</keyword>
<keyword evidence="4" id="KW-1185">Reference proteome</keyword>
<feature type="region of interest" description="Disordered" evidence="1">
    <location>
        <begin position="1"/>
        <end position="20"/>
    </location>
</feature>
<dbReference type="Proteomes" id="UP001530377">
    <property type="component" value="Unassembled WGS sequence"/>
</dbReference>
<evidence type="ECO:0008006" key="5">
    <source>
        <dbReference type="Google" id="ProtNLM"/>
    </source>
</evidence>
<accession>A0ABD3SG45</accession>
<comment type="caution">
    <text evidence="3">The sequence shown here is derived from an EMBL/GenBank/DDBJ whole genome shotgun (WGS) entry which is preliminary data.</text>
</comment>
<feature type="compositionally biased region" description="Polar residues" evidence="1">
    <location>
        <begin position="1"/>
        <end position="12"/>
    </location>
</feature>
<feature type="transmembrane region" description="Helical" evidence="2">
    <location>
        <begin position="101"/>
        <end position="123"/>
    </location>
</feature>
<dbReference type="AlphaFoldDB" id="A0ABD3SG45"/>
<dbReference type="EMBL" id="JALLPB020000037">
    <property type="protein sequence ID" value="KAL3823463.1"/>
    <property type="molecule type" value="Genomic_DNA"/>
</dbReference>
<keyword evidence="2" id="KW-0812">Transmembrane</keyword>
<name>A0ABD3SG45_9STRA</name>
<feature type="transmembrane region" description="Helical" evidence="2">
    <location>
        <begin position="129"/>
        <end position="154"/>
    </location>
</feature>
<evidence type="ECO:0000256" key="1">
    <source>
        <dbReference type="SAM" id="MobiDB-lite"/>
    </source>
</evidence>